<proteinExistence type="predicted"/>
<dbReference type="Pfam" id="PF04608">
    <property type="entry name" value="PgpA"/>
    <property type="match status" value="1"/>
</dbReference>
<evidence type="ECO:0000313" key="5">
    <source>
        <dbReference type="Proteomes" id="UP001595548"/>
    </source>
</evidence>
<dbReference type="RefSeq" id="WP_339615799.1">
    <property type="nucleotide sequence ID" value="NZ_AP031500.1"/>
</dbReference>
<keyword evidence="1" id="KW-0595">Phospholipid degradation</keyword>
<comment type="catalytic activity">
    <reaction evidence="1">
        <text>a 1,2-diacyl-sn-glycero-3-phospho-(1'-sn-glycero-3'-phosphate) + H2O = a 1,2-diacyl-sn-glycero-3-phospho-(1'-sn-glycerol) + phosphate</text>
        <dbReference type="Rhea" id="RHEA:33751"/>
        <dbReference type="ChEBI" id="CHEBI:15377"/>
        <dbReference type="ChEBI" id="CHEBI:43474"/>
        <dbReference type="ChEBI" id="CHEBI:60110"/>
        <dbReference type="ChEBI" id="CHEBI:64716"/>
        <dbReference type="EC" id="3.1.3.27"/>
    </reaction>
</comment>
<comment type="cofactor">
    <cofactor evidence="1">
        <name>Mg(2+)</name>
        <dbReference type="ChEBI" id="CHEBI:18420"/>
    </cofactor>
</comment>
<accession>A0ABV7HY88</accession>
<reference evidence="5" key="1">
    <citation type="journal article" date="2019" name="Int. J. Syst. Evol. Microbiol.">
        <title>The Global Catalogue of Microorganisms (GCM) 10K type strain sequencing project: providing services to taxonomists for standard genome sequencing and annotation.</title>
        <authorList>
            <consortium name="The Broad Institute Genomics Platform"/>
            <consortium name="The Broad Institute Genome Sequencing Center for Infectious Disease"/>
            <person name="Wu L."/>
            <person name="Ma J."/>
        </authorList>
    </citation>
    <scope>NUCLEOTIDE SEQUENCE [LARGE SCALE GENOMIC DNA]</scope>
    <source>
        <strain evidence="5">KCTC 52141</strain>
    </source>
</reference>
<keyword evidence="1" id="KW-0378">Hydrolase</keyword>
<dbReference type="Proteomes" id="UP001595548">
    <property type="component" value="Unassembled WGS sequence"/>
</dbReference>
<evidence type="ECO:0000256" key="1">
    <source>
        <dbReference type="PIRNR" id="PIRNR006162"/>
    </source>
</evidence>
<keyword evidence="2" id="KW-1133">Transmembrane helix</keyword>
<comment type="pathway">
    <text evidence="1">Phospholipid metabolism; phosphatidylglycerol biosynthesis; phosphatidylglycerol from CDP-diacylglycerol: step 2/2.</text>
</comment>
<keyword evidence="1" id="KW-0442">Lipid degradation</keyword>
<keyword evidence="1" id="KW-0460">Magnesium</keyword>
<evidence type="ECO:0000313" key="4">
    <source>
        <dbReference type="EMBL" id="MFC3156637.1"/>
    </source>
</evidence>
<organism evidence="4 5">
    <name type="scientific">Gilvimarinus japonicus</name>
    <dbReference type="NCBI Taxonomy" id="1796469"/>
    <lineage>
        <taxon>Bacteria</taxon>
        <taxon>Pseudomonadati</taxon>
        <taxon>Pseudomonadota</taxon>
        <taxon>Gammaproteobacteria</taxon>
        <taxon>Cellvibrionales</taxon>
        <taxon>Cellvibrionaceae</taxon>
        <taxon>Gilvimarinus</taxon>
    </lineage>
</organism>
<dbReference type="InterPro" id="IPR026037">
    <property type="entry name" value="PgpA"/>
</dbReference>
<dbReference type="SUPFAM" id="SSF101307">
    <property type="entry name" value="YutG-like"/>
    <property type="match status" value="1"/>
</dbReference>
<feature type="domain" description="YutG/PgpA" evidence="3">
    <location>
        <begin position="23"/>
        <end position="160"/>
    </location>
</feature>
<protein>
    <recommendedName>
        <fullName evidence="1">Phosphatidylglycerophosphatase A</fullName>
        <ecNumber evidence="1">3.1.3.27</ecNumber>
    </recommendedName>
    <alternativeName>
        <fullName evidence="1">Phosphatidylglycerolphosphate phosphatase A</fullName>
    </alternativeName>
</protein>
<dbReference type="PANTHER" id="PTHR36305">
    <property type="entry name" value="PHOSPHATIDYLGLYCEROPHOSPHATASE A"/>
    <property type="match status" value="1"/>
</dbReference>
<dbReference type="CDD" id="cd06971">
    <property type="entry name" value="PgpA"/>
    <property type="match status" value="1"/>
</dbReference>
<dbReference type="PIRSF" id="PIRSF006162">
    <property type="entry name" value="PgpA"/>
    <property type="match status" value="1"/>
</dbReference>
<keyword evidence="5" id="KW-1185">Reference proteome</keyword>
<keyword evidence="1" id="KW-0443">Lipid metabolism</keyword>
<dbReference type="InterPro" id="IPR007686">
    <property type="entry name" value="YutG/PgpA"/>
</dbReference>
<comment type="caution">
    <text evidence="4">The sequence shown here is derived from an EMBL/GenBank/DDBJ whole genome shotgun (WGS) entry which is preliminary data.</text>
</comment>
<name>A0ABV7HY88_9GAMM</name>
<keyword evidence="1 2" id="KW-0812">Transmembrane</keyword>
<dbReference type="InterPro" id="IPR036681">
    <property type="entry name" value="PgpA-like_sf"/>
</dbReference>
<gene>
    <name evidence="4" type="ORF">ACFOEB_15605</name>
</gene>
<keyword evidence="1" id="KW-1003">Cell membrane</keyword>
<keyword evidence="1" id="KW-0997">Cell inner membrane</keyword>
<keyword evidence="1" id="KW-1208">Phospholipid metabolism</keyword>
<comment type="function">
    <text evidence="1">Lipid phosphatase which dephosphorylates phosphatidylglycerophosphate (PGP) to phosphatidylglycerol (PG).</text>
</comment>
<evidence type="ECO:0000256" key="2">
    <source>
        <dbReference type="SAM" id="Phobius"/>
    </source>
</evidence>
<dbReference type="EC" id="3.1.3.27" evidence="1"/>
<evidence type="ECO:0000259" key="3">
    <source>
        <dbReference type="Pfam" id="PF04608"/>
    </source>
</evidence>
<feature type="transmembrane region" description="Helical" evidence="2">
    <location>
        <begin position="140"/>
        <end position="164"/>
    </location>
</feature>
<keyword evidence="1" id="KW-0479">Metal-binding</keyword>
<comment type="subcellular location">
    <subcellularLocation>
        <location evidence="1">Cell inner membrane</location>
        <topology evidence="1">Multi-pass membrane protein</topology>
    </subcellularLocation>
</comment>
<dbReference type="EMBL" id="JBHRTL010000031">
    <property type="protein sequence ID" value="MFC3156637.1"/>
    <property type="molecule type" value="Genomic_DNA"/>
</dbReference>
<feature type="transmembrane region" description="Helical" evidence="2">
    <location>
        <begin position="95"/>
        <end position="120"/>
    </location>
</feature>
<feature type="transmembrane region" description="Helical" evidence="2">
    <location>
        <begin position="56"/>
        <end position="74"/>
    </location>
</feature>
<dbReference type="PANTHER" id="PTHR36305:SF1">
    <property type="entry name" value="PHOSPHATIDYLGLYCEROPHOSPHATASE A"/>
    <property type="match status" value="1"/>
</dbReference>
<keyword evidence="1 2" id="KW-0472">Membrane</keyword>
<sequence>MSQSHPLPMPTRRELFSNSNHFFAFGFGSGFAPKAPGTAGTLAAIPIYWLISDLSVPLYCVWLVVTFALGVYWCEKSSRALSVHDHPGIVWDEMVGYWLTMLLAPPDWYWMLAGFVLFRIFDIAKPWPVSLADRKISGGLGIMVDDVLAAVYAWLAMQLLIWLVV</sequence>